<reference evidence="2" key="1">
    <citation type="submission" date="2024-10" db="EMBL/GenBank/DDBJ databases">
        <authorList>
            <person name="Ryan C."/>
        </authorList>
    </citation>
    <scope>NUCLEOTIDE SEQUENCE [LARGE SCALE GENOMIC DNA]</scope>
</reference>
<dbReference type="InterPro" id="IPR036047">
    <property type="entry name" value="F-box-like_dom_sf"/>
</dbReference>
<dbReference type="Pfam" id="PF24758">
    <property type="entry name" value="LRR_At5g56370"/>
    <property type="match status" value="1"/>
</dbReference>
<name>A0ABC9F458_9POAL</name>
<proteinExistence type="predicted"/>
<dbReference type="AlphaFoldDB" id="A0ABC9F458"/>
<sequence>MTQTETQQEYQQDDRISNLPDGILLLILSKLELLRDAARTTVLSKRWRHLLGFRSEIVLDVFDFNTSGYDSKYYMYTTGTDWLVRANASVIEATKSILRQNRLHTINLLSVKFYLRDESIGIVRSMDEAMAEKKVLGAELVIIPEELDVNCVEDNGMLVYGRRFMTFFGAYPRAFGGLTDLSLGSLRLGETDMANVLSTCKKLVYLCLDNCDAGIRSVWRVEHSELAELSISSCGFERVELKWLPRLTRSTCQDWWLPSQDQYPLSFGYVPQLRTLTLSNRGSTLDKSFKLSEFLGSAIIGELDLCFQCDRIWIQPESSRQLGPVLQNLQTVRLCYIHEECDITWTMFFLEAAPLLKELTIQVWDHECSNEEDERGKYDDIVREIFEKANPSLKRELHGGFKHYNLRSLTVGGFQVEDKFMVYIRHIMEAAVNLHVVLLVESYACPSCSFRPSTTYPQTIEEKDLIMKQMSEWRSSPVRIEFGD</sequence>
<dbReference type="InterPro" id="IPR032675">
    <property type="entry name" value="LRR_dom_sf"/>
</dbReference>
<gene>
    <name evidence="2" type="ORF">URODEC1_LOCUS101680</name>
</gene>
<dbReference type="InterPro" id="IPR055411">
    <property type="entry name" value="LRR_FXL15/At3g58940/PEG3-like"/>
</dbReference>
<evidence type="ECO:0000313" key="2">
    <source>
        <dbReference type="EMBL" id="CAL5068605.1"/>
    </source>
</evidence>
<dbReference type="InterPro" id="IPR044997">
    <property type="entry name" value="F-box_plant"/>
</dbReference>
<accession>A0ABC9F458</accession>
<keyword evidence="3" id="KW-1185">Reference proteome</keyword>
<dbReference type="SUPFAM" id="SSF52047">
    <property type="entry name" value="RNI-like"/>
    <property type="match status" value="1"/>
</dbReference>
<evidence type="ECO:0000313" key="3">
    <source>
        <dbReference type="Proteomes" id="UP001497457"/>
    </source>
</evidence>
<feature type="domain" description="F-box/LRR-repeat protein 15/At3g58940/PEG3-like LRR" evidence="1">
    <location>
        <begin position="172"/>
        <end position="279"/>
    </location>
</feature>
<evidence type="ECO:0000259" key="1">
    <source>
        <dbReference type="Pfam" id="PF24758"/>
    </source>
</evidence>
<dbReference type="EMBL" id="OZ075115">
    <property type="protein sequence ID" value="CAL5068605.1"/>
    <property type="molecule type" value="Genomic_DNA"/>
</dbReference>
<dbReference type="PANTHER" id="PTHR32153">
    <property type="entry name" value="OJ000223_09.16 PROTEIN"/>
    <property type="match status" value="1"/>
</dbReference>
<organism evidence="2 3">
    <name type="scientific">Urochloa decumbens</name>
    <dbReference type="NCBI Taxonomy" id="240449"/>
    <lineage>
        <taxon>Eukaryota</taxon>
        <taxon>Viridiplantae</taxon>
        <taxon>Streptophyta</taxon>
        <taxon>Embryophyta</taxon>
        <taxon>Tracheophyta</taxon>
        <taxon>Spermatophyta</taxon>
        <taxon>Magnoliopsida</taxon>
        <taxon>Liliopsida</taxon>
        <taxon>Poales</taxon>
        <taxon>Poaceae</taxon>
        <taxon>PACMAD clade</taxon>
        <taxon>Panicoideae</taxon>
        <taxon>Panicodae</taxon>
        <taxon>Paniceae</taxon>
        <taxon>Melinidinae</taxon>
        <taxon>Urochloa</taxon>
    </lineage>
</organism>
<dbReference type="Gene3D" id="3.80.10.10">
    <property type="entry name" value="Ribonuclease Inhibitor"/>
    <property type="match status" value="1"/>
</dbReference>
<dbReference type="Gene3D" id="1.20.1280.50">
    <property type="match status" value="1"/>
</dbReference>
<protein>
    <recommendedName>
        <fullName evidence="1">F-box/LRR-repeat protein 15/At3g58940/PEG3-like LRR domain-containing protein</fullName>
    </recommendedName>
</protein>
<dbReference type="Proteomes" id="UP001497457">
    <property type="component" value="Chromosome 5rd"/>
</dbReference>
<dbReference type="SUPFAM" id="SSF81383">
    <property type="entry name" value="F-box domain"/>
    <property type="match status" value="1"/>
</dbReference>